<dbReference type="Proteomes" id="UP001163846">
    <property type="component" value="Unassembled WGS sequence"/>
</dbReference>
<organism evidence="2 3">
    <name type="scientific">Lentinula raphanica</name>
    <dbReference type="NCBI Taxonomy" id="153919"/>
    <lineage>
        <taxon>Eukaryota</taxon>
        <taxon>Fungi</taxon>
        <taxon>Dikarya</taxon>
        <taxon>Basidiomycota</taxon>
        <taxon>Agaricomycotina</taxon>
        <taxon>Agaricomycetes</taxon>
        <taxon>Agaricomycetidae</taxon>
        <taxon>Agaricales</taxon>
        <taxon>Marasmiineae</taxon>
        <taxon>Omphalotaceae</taxon>
        <taxon>Lentinula</taxon>
    </lineage>
</organism>
<keyword evidence="3" id="KW-1185">Reference proteome</keyword>
<sequence>MAKSKKSWSLAIHITSSTFRPPICQSYQAMVHSHVLLKMAFAAGTVSTTLAAPLLATQPDSIVVVDTPESDTLLFESAAHPPPSFSDSNTKTEVDIVWQDDPRKFKQERGSQARVVPITVPVPEPVEVEDDFLVVEAESPPAGCQRSSETEVLSAPAIKAAFLPLLRPEVLASSSSRGFGSLRQRSRLNLFARSVSSGLASLQARAEGDRPSSATVQSLENEGAGMQRSNPEQTGSFVHQTQQSSSRESSHGRIMSSTDQTQARQSFTPPQSPHHQQSSHVPPTRLHGDEEFMNESLDALEREIDSKARSASHIPESS</sequence>
<comment type="caution">
    <text evidence="2">The sequence shown here is derived from an EMBL/GenBank/DDBJ whole genome shotgun (WGS) entry which is preliminary data.</text>
</comment>
<accession>A0AA38PC00</accession>
<evidence type="ECO:0000256" key="1">
    <source>
        <dbReference type="SAM" id="MobiDB-lite"/>
    </source>
</evidence>
<dbReference type="AlphaFoldDB" id="A0AA38PC00"/>
<feature type="compositionally biased region" description="Polar residues" evidence="1">
    <location>
        <begin position="227"/>
        <end position="247"/>
    </location>
</feature>
<dbReference type="EMBL" id="MU806104">
    <property type="protein sequence ID" value="KAJ3839890.1"/>
    <property type="molecule type" value="Genomic_DNA"/>
</dbReference>
<protein>
    <submittedName>
        <fullName evidence="2">Uncharacterized protein</fullName>
    </submittedName>
</protein>
<feature type="compositionally biased region" description="Polar residues" evidence="1">
    <location>
        <begin position="255"/>
        <end position="268"/>
    </location>
</feature>
<feature type="region of interest" description="Disordered" evidence="1">
    <location>
        <begin position="202"/>
        <end position="318"/>
    </location>
</feature>
<gene>
    <name evidence="2" type="ORF">F5878DRAFT_709160</name>
</gene>
<evidence type="ECO:0000313" key="2">
    <source>
        <dbReference type="EMBL" id="KAJ3839890.1"/>
    </source>
</evidence>
<name>A0AA38PC00_9AGAR</name>
<evidence type="ECO:0000313" key="3">
    <source>
        <dbReference type="Proteomes" id="UP001163846"/>
    </source>
</evidence>
<proteinExistence type="predicted"/>
<reference evidence="2" key="1">
    <citation type="submission" date="2022-08" db="EMBL/GenBank/DDBJ databases">
        <authorList>
            <consortium name="DOE Joint Genome Institute"/>
            <person name="Min B."/>
            <person name="Riley R."/>
            <person name="Sierra-Patev S."/>
            <person name="Naranjo-Ortiz M."/>
            <person name="Looney B."/>
            <person name="Konkel Z."/>
            <person name="Slot J.C."/>
            <person name="Sakamoto Y."/>
            <person name="Steenwyk J.L."/>
            <person name="Rokas A."/>
            <person name="Carro J."/>
            <person name="Camarero S."/>
            <person name="Ferreira P."/>
            <person name="Molpeceres G."/>
            <person name="Ruiz-Duenas F.J."/>
            <person name="Serrano A."/>
            <person name="Henrissat B."/>
            <person name="Drula E."/>
            <person name="Hughes K.W."/>
            <person name="Mata J.L."/>
            <person name="Ishikawa N.K."/>
            <person name="Vargas-Isla R."/>
            <person name="Ushijima S."/>
            <person name="Smith C.A."/>
            <person name="Ahrendt S."/>
            <person name="Andreopoulos W."/>
            <person name="He G."/>
            <person name="Labutti K."/>
            <person name="Lipzen A."/>
            <person name="Ng V."/>
            <person name="Sandor L."/>
            <person name="Barry K."/>
            <person name="Martinez A.T."/>
            <person name="Xiao Y."/>
            <person name="Gibbons J.G."/>
            <person name="Terashima K."/>
            <person name="Hibbett D.S."/>
            <person name="Grigoriev I.V."/>
        </authorList>
    </citation>
    <scope>NUCLEOTIDE SEQUENCE</scope>
    <source>
        <strain evidence="2">TFB9207</strain>
    </source>
</reference>
<feature type="compositionally biased region" description="Basic and acidic residues" evidence="1">
    <location>
        <begin position="299"/>
        <end position="308"/>
    </location>
</feature>